<dbReference type="EMBL" id="LR796696">
    <property type="protein sequence ID" value="CAB4160218.1"/>
    <property type="molecule type" value="Genomic_DNA"/>
</dbReference>
<evidence type="ECO:0000313" key="1">
    <source>
        <dbReference type="EMBL" id="CAB4160218.1"/>
    </source>
</evidence>
<protein>
    <submittedName>
        <fullName evidence="1">Uncharacterized protein</fullName>
    </submittedName>
</protein>
<proteinExistence type="predicted"/>
<organism evidence="1">
    <name type="scientific">uncultured Caudovirales phage</name>
    <dbReference type="NCBI Taxonomy" id="2100421"/>
    <lineage>
        <taxon>Viruses</taxon>
        <taxon>Duplodnaviria</taxon>
        <taxon>Heunggongvirae</taxon>
        <taxon>Uroviricota</taxon>
        <taxon>Caudoviricetes</taxon>
        <taxon>Peduoviridae</taxon>
        <taxon>Maltschvirus</taxon>
        <taxon>Maltschvirus maltsch</taxon>
    </lineage>
</organism>
<name>A0A6J5NSZ1_9CAUD</name>
<reference evidence="1" key="1">
    <citation type="submission" date="2020-04" db="EMBL/GenBank/DDBJ databases">
        <authorList>
            <person name="Chiriac C."/>
            <person name="Salcher M."/>
            <person name="Ghai R."/>
            <person name="Kavagutti S V."/>
        </authorList>
    </citation>
    <scope>NUCLEOTIDE SEQUENCE</scope>
</reference>
<accession>A0A6J5NSZ1</accession>
<sequence>MTYIPNQGTGKDPKILNFSVIQRKPTTITNNERYKSLDLNSYTVTANSITLDLKAGYEYLIETYSHQTNRITNATSNDANLIIKKNFADLYRGYATFYLEKDTIITLTRVASSIPISFGGATQSIATNEIIVYGV</sequence>
<gene>
    <name evidence="1" type="ORF">UFOVP724_114</name>
</gene>